<dbReference type="PROSITE" id="PS00061">
    <property type="entry name" value="ADH_SHORT"/>
    <property type="match status" value="1"/>
</dbReference>
<dbReference type="InterPro" id="IPR036291">
    <property type="entry name" value="NAD(P)-bd_dom_sf"/>
</dbReference>
<dbReference type="PRINTS" id="PR00081">
    <property type="entry name" value="GDHRDH"/>
</dbReference>
<dbReference type="KEGG" id="bann:JFN94_25665"/>
<name>A0A7T6VIS5_9BURK</name>
<accession>A0A7T6VIS5</accession>
<reference evidence="5 6" key="1">
    <citation type="submission" date="2020-12" db="EMBL/GenBank/DDBJ databases">
        <title>Complete genome sequence of Burkholderia anthina BJQ0011.</title>
        <authorList>
            <person name="Xu Y."/>
        </authorList>
    </citation>
    <scope>NUCLEOTIDE SEQUENCE [LARGE SCALE GENOMIC DNA]</scope>
    <source>
        <strain evidence="5 6">BJQ0011</strain>
    </source>
</reference>
<dbReference type="Gene3D" id="3.40.50.720">
    <property type="entry name" value="NAD(P)-binding Rossmann-like Domain"/>
    <property type="match status" value="1"/>
</dbReference>
<dbReference type="Proteomes" id="UP000596205">
    <property type="component" value="Chromosome 2"/>
</dbReference>
<dbReference type="SMART" id="SM00822">
    <property type="entry name" value="PKS_KR"/>
    <property type="match status" value="1"/>
</dbReference>
<evidence type="ECO:0000256" key="3">
    <source>
        <dbReference type="ARBA" id="ARBA00023027"/>
    </source>
</evidence>
<dbReference type="AlphaFoldDB" id="A0A7T6VIS5"/>
<evidence type="ECO:0000259" key="4">
    <source>
        <dbReference type="SMART" id="SM00822"/>
    </source>
</evidence>
<dbReference type="PANTHER" id="PTHR24321">
    <property type="entry name" value="DEHYDROGENASES, SHORT CHAIN"/>
    <property type="match status" value="1"/>
</dbReference>
<organism evidence="5 6">
    <name type="scientific">Burkholderia anthina</name>
    <dbReference type="NCBI Taxonomy" id="179879"/>
    <lineage>
        <taxon>Bacteria</taxon>
        <taxon>Pseudomonadati</taxon>
        <taxon>Pseudomonadota</taxon>
        <taxon>Betaproteobacteria</taxon>
        <taxon>Burkholderiales</taxon>
        <taxon>Burkholderiaceae</taxon>
        <taxon>Burkholderia</taxon>
        <taxon>Burkholderia cepacia complex</taxon>
    </lineage>
</organism>
<dbReference type="FunFam" id="3.40.50.720:FF:000084">
    <property type="entry name" value="Short-chain dehydrogenase reductase"/>
    <property type="match status" value="1"/>
</dbReference>
<dbReference type="EMBL" id="CP066770">
    <property type="protein sequence ID" value="QQK04720.1"/>
    <property type="molecule type" value="Genomic_DNA"/>
</dbReference>
<proteinExistence type="inferred from homology"/>
<dbReference type="Pfam" id="PF13561">
    <property type="entry name" value="adh_short_C2"/>
    <property type="match status" value="1"/>
</dbReference>
<dbReference type="RefSeq" id="WP_199568789.1">
    <property type="nucleotide sequence ID" value="NZ_CP066770.1"/>
</dbReference>
<dbReference type="InterPro" id="IPR002347">
    <property type="entry name" value="SDR_fam"/>
</dbReference>
<keyword evidence="3" id="KW-0520">NAD</keyword>
<keyword evidence="2" id="KW-0560">Oxidoreductase</keyword>
<dbReference type="GO" id="GO:0016491">
    <property type="term" value="F:oxidoreductase activity"/>
    <property type="evidence" value="ECO:0007669"/>
    <property type="project" value="UniProtKB-KW"/>
</dbReference>
<evidence type="ECO:0000256" key="1">
    <source>
        <dbReference type="ARBA" id="ARBA00006484"/>
    </source>
</evidence>
<dbReference type="SUPFAM" id="SSF51735">
    <property type="entry name" value="NAD(P)-binding Rossmann-fold domains"/>
    <property type="match status" value="1"/>
</dbReference>
<protein>
    <submittedName>
        <fullName evidence="5">SDR family oxidoreductase</fullName>
    </submittedName>
</protein>
<gene>
    <name evidence="5" type="ORF">JFN94_25665</name>
</gene>
<dbReference type="InterPro" id="IPR057326">
    <property type="entry name" value="KR_dom"/>
</dbReference>
<dbReference type="CDD" id="cd05233">
    <property type="entry name" value="SDR_c"/>
    <property type="match status" value="1"/>
</dbReference>
<feature type="domain" description="Ketoreductase" evidence="4">
    <location>
        <begin position="23"/>
        <end position="202"/>
    </location>
</feature>
<dbReference type="PANTHER" id="PTHR24321:SF8">
    <property type="entry name" value="ESTRADIOL 17-BETA-DEHYDROGENASE 8-RELATED"/>
    <property type="match status" value="1"/>
</dbReference>
<evidence type="ECO:0000313" key="6">
    <source>
        <dbReference type="Proteomes" id="UP000596205"/>
    </source>
</evidence>
<dbReference type="InterPro" id="IPR020904">
    <property type="entry name" value="Sc_DH/Rdtase_CS"/>
</dbReference>
<comment type="similarity">
    <text evidence="1">Belongs to the short-chain dehydrogenases/reductases (SDR) family.</text>
</comment>
<evidence type="ECO:0000256" key="2">
    <source>
        <dbReference type="ARBA" id="ARBA00023002"/>
    </source>
</evidence>
<evidence type="ECO:0000313" key="5">
    <source>
        <dbReference type="EMBL" id="QQK04720.1"/>
    </source>
</evidence>
<sequence>MTNQTSSAHGDVSRIAFDAPSTGVIVTGGASGIGHACAEALAAVGRPVAIWDIQADKARDVAGRLAERYGVPTFGVGVDLRDGSRMNDALAATRGALPTLGGLVHAAGVVDQTGIDALTEARWDAVLDVNLRALALLVQAMLPDLRAQSGSAVVAIASINATLGNGLIPAYTASKGGVLALVRSLADSLGNDGIRVNAISPGQILTPMIQPTVDALPAGTFERRIMLGRLGDPAEIGRVARFLMSEEASYVTGAELVVDGGNIPLQRF</sequence>